<name>A0ABQ9G8C6_9NEOP</name>
<dbReference type="EMBL" id="JARBHB010000014">
    <property type="protein sequence ID" value="KAJ8868680.1"/>
    <property type="molecule type" value="Genomic_DNA"/>
</dbReference>
<evidence type="ECO:0000313" key="3">
    <source>
        <dbReference type="Proteomes" id="UP001159363"/>
    </source>
</evidence>
<evidence type="ECO:0000256" key="1">
    <source>
        <dbReference type="SAM" id="MobiDB-lite"/>
    </source>
</evidence>
<feature type="compositionally biased region" description="Polar residues" evidence="1">
    <location>
        <begin position="350"/>
        <end position="359"/>
    </location>
</feature>
<proteinExistence type="predicted"/>
<feature type="region of interest" description="Disordered" evidence="1">
    <location>
        <begin position="320"/>
        <end position="398"/>
    </location>
</feature>
<evidence type="ECO:0000313" key="2">
    <source>
        <dbReference type="EMBL" id="KAJ8868680.1"/>
    </source>
</evidence>
<dbReference type="Proteomes" id="UP001159363">
    <property type="component" value="Chromosome 13"/>
</dbReference>
<sequence>MSQRHLRYRFELAHLPASFFSPFSAENCGSYNGYTGTLQERPRRYSQDSELSHSVLVVLRVPMALSARTGYQHDKIACIPQFRSSSPSFYQIGKTGSIEEVPNSNGRLQWLTIYEHVLQNGKLRRTAWATRMKALSMLAVASACGSRPRRFKALQSLARLVAPRHLKTVILRFGATLGSWFLVAKRLRSALCEGLNEGRQTKYAKRGVILKSPRLGHSGYSHMGIVPDNTIVPLIGGSSRGSPVSPASSFRRCSILTSITLIVSYDLVVESRPNLFTHFSSFPREDECTLRIGLNSAETIQQCKINRLQTTLGELLNTQRERARESKHTHSFVQPGERTASRSRSAESRQPLSRFSPTRSRAKRAEDCVQSRTTAAITTPLSRGPSKRLATPHRHGVSITSSRRLAGDWPRGELRALLNQRLRHSIAEPSHCRFCAECVAGVTRSTHDNSNERRNANLILANDYKGDDINNNQELLTADNALGNALCSAVPKKNTIKTVFPEYGENSINPGWRLGICLKTRRGIIPNSFYQFPVTFSGSSPTENGYFDVRTVLNTGYIHMAQQSPDNTLLSALVQDNPAPFDIVNNVLRDVIHENVRTVQDECVRGPPGLNAFFFLVVAVIADAHARACVPLSLHPPFLLDHEHGILLCVDEHLENGLPFHEKTFGIRHRNVGLPGRHLVTSPTAILDVIGLLPLTRVTFDLYVDIDPEYF</sequence>
<reference evidence="2 3" key="1">
    <citation type="submission" date="2023-02" db="EMBL/GenBank/DDBJ databases">
        <title>LHISI_Scaffold_Assembly.</title>
        <authorList>
            <person name="Stuart O.P."/>
            <person name="Cleave R."/>
            <person name="Magrath M.J.L."/>
            <person name="Mikheyev A.S."/>
        </authorList>
    </citation>
    <scope>NUCLEOTIDE SEQUENCE [LARGE SCALE GENOMIC DNA]</scope>
    <source>
        <strain evidence="2">Daus_M_001</strain>
        <tissue evidence="2">Leg muscle</tissue>
    </source>
</reference>
<feature type="compositionally biased region" description="Polar residues" evidence="1">
    <location>
        <begin position="370"/>
        <end position="381"/>
    </location>
</feature>
<organism evidence="2 3">
    <name type="scientific">Dryococelus australis</name>
    <dbReference type="NCBI Taxonomy" id="614101"/>
    <lineage>
        <taxon>Eukaryota</taxon>
        <taxon>Metazoa</taxon>
        <taxon>Ecdysozoa</taxon>
        <taxon>Arthropoda</taxon>
        <taxon>Hexapoda</taxon>
        <taxon>Insecta</taxon>
        <taxon>Pterygota</taxon>
        <taxon>Neoptera</taxon>
        <taxon>Polyneoptera</taxon>
        <taxon>Phasmatodea</taxon>
        <taxon>Verophasmatodea</taxon>
        <taxon>Anareolatae</taxon>
        <taxon>Phasmatidae</taxon>
        <taxon>Eurycanthinae</taxon>
        <taxon>Dryococelus</taxon>
    </lineage>
</organism>
<gene>
    <name evidence="2" type="ORF">PR048_030219</name>
</gene>
<accession>A0ABQ9G8C6</accession>
<keyword evidence="3" id="KW-1185">Reference proteome</keyword>
<protein>
    <submittedName>
        <fullName evidence="2">Uncharacterized protein</fullName>
    </submittedName>
</protein>
<comment type="caution">
    <text evidence="2">The sequence shown here is derived from an EMBL/GenBank/DDBJ whole genome shotgun (WGS) entry which is preliminary data.</text>
</comment>